<dbReference type="InterPro" id="IPR036068">
    <property type="entry name" value="Nicotinate_pribotase-like_C"/>
</dbReference>
<evidence type="ECO:0000256" key="7">
    <source>
        <dbReference type="ARBA" id="ARBA00035036"/>
    </source>
</evidence>
<evidence type="ECO:0000256" key="1">
    <source>
        <dbReference type="ARBA" id="ARBA00010897"/>
    </source>
</evidence>
<dbReference type="CDD" id="cd01569">
    <property type="entry name" value="PBEF_like"/>
    <property type="match status" value="1"/>
</dbReference>
<evidence type="ECO:0000256" key="3">
    <source>
        <dbReference type="ARBA" id="ARBA00022676"/>
    </source>
</evidence>
<dbReference type="InterPro" id="IPR041525">
    <property type="entry name" value="N/Namide_PRibTrfase"/>
</dbReference>
<comment type="catalytic activity">
    <reaction evidence="8">
        <text>beta-nicotinamide D-ribonucleotide + diphosphate = 5-phospho-alpha-D-ribose 1-diphosphate + nicotinamide + H(+)</text>
        <dbReference type="Rhea" id="RHEA:16149"/>
        <dbReference type="ChEBI" id="CHEBI:14649"/>
        <dbReference type="ChEBI" id="CHEBI:15378"/>
        <dbReference type="ChEBI" id="CHEBI:17154"/>
        <dbReference type="ChEBI" id="CHEBI:33019"/>
        <dbReference type="ChEBI" id="CHEBI:58017"/>
        <dbReference type="EC" id="2.4.2.12"/>
    </reaction>
    <physiologicalReaction direction="right-to-left" evidence="8">
        <dbReference type="Rhea" id="RHEA:16151"/>
    </physiologicalReaction>
</comment>
<comment type="pathway">
    <text evidence="5">Cofactor biosynthesis; NAD(+) biosynthesis; nicotinamide D-ribonucleotide from 5-phospho-alpha-D-ribose 1-diphosphate and nicotinamide: step 1/1.</text>
</comment>
<organism evidence="11 12">
    <name type="scientific">Muribacter muris</name>
    <dbReference type="NCBI Taxonomy" id="67855"/>
    <lineage>
        <taxon>Bacteria</taxon>
        <taxon>Pseudomonadati</taxon>
        <taxon>Pseudomonadota</taxon>
        <taxon>Gammaproteobacteria</taxon>
        <taxon>Pasteurellales</taxon>
        <taxon>Pasteurellaceae</taxon>
        <taxon>Muribacter</taxon>
    </lineage>
</organism>
<dbReference type="InterPro" id="IPR041529">
    <property type="entry name" value="DUF5598"/>
</dbReference>
<evidence type="ECO:0000259" key="9">
    <source>
        <dbReference type="Pfam" id="PF04095"/>
    </source>
</evidence>
<name>A0A4Y9JWG3_9PAST</name>
<dbReference type="Proteomes" id="UP000297396">
    <property type="component" value="Unassembled WGS sequence"/>
</dbReference>
<dbReference type="PANTHER" id="PTHR43816">
    <property type="entry name" value="NICOTINAMIDE PHOSPHORIBOSYLTRANSFERASE"/>
    <property type="match status" value="1"/>
</dbReference>
<dbReference type="SUPFAM" id="SSF51690">
    <property type="entry name" value="Nicotinate/Quinolinate PRTase C-terminal domain-like"/>
    <property type="match status" value="1"/>
</dbReference>
<dbReference type="InterPro" id="IPR016471">
    <property type="entry name" value="Nicotinamide_PRibTrfase"/>
</dbReference>
<evidence type="ECO:0000256" key="2">
    <source>
        <dbReference type="ARBA" id="ARBA00022642"/>
    </source>
</evidence>
<accession>A0A4Y9JWG3</accession>
<dbReference type="InterPro" id="IPR013785">
    <property type="entry name" value="Aldolase_TIM"/>
</dbReference>
<dbReference type="GO" id="GO:0009435">
    <property type="term" value="P:NAD+ biosynthetic process"/>
    <property type="evidence" value="ECO:0007669"/>
    <property type="project" value="InterPro"/>
</dbReference>
<evidence type="ECO:0000313" key="11">
    <source>
        <dbReference type="EMBL" id="TFV08847.1"/>
    </source>
</evidence>
<evidence type="ECO:0000313" key="12">
    <source>
        <dbReference type="Proteomes" id="UP000297396"/>
    </source>
</evidence>
<keyword evidence="11" id="KW-0436">Ligase</keyword>
<gene>
    <name evidence="11" type="ORF">E4T80_09425</name>
</gene>
<dbReference type="GO" id="GO:0016874">
    <property type="term" value="F:ligase activity"/>
    <property type="evidence" value="ECO:0007669"/>
    <property type="project" value="UniProtKB-KW"/>
</dbReference>
<reference evidence="11 12" key="1">
    <citation type="submission" date="2019-03" db="EMBL/GenBank/DDBJ databases">
        <title>Diversity of the mouse oral microbiome.</title>
        <authorList>
            <person name="Joseph S."/>
            <person name="Aduse-Opoku J."/>
            <person name="Curtis M."/>
            <person name="Wade W."/>
            <person name="Hashim A."/>
        </authorList>
    </citation>
    <scope>NUCLEOTIDE SEQUENCE [LARGE SCALE GENOMIC DNA]</scope>
    <source>
        <strain evidence="11 12">WT12</strain>
    </source>
</reference>
<keyword evidence="4 11" id="KW-0808">Transferase</keyword>
<keyword evidence="3 11" id="KW-0328">Glycosyltransferase</keyword>
<dbReference type="AlphaFoldDB" id="A0A4Y9JWG3"/>
<evidence type="ECO:0000256" key="6">
    <source>
        <dbReference type="ARBA" id="ARBA00035024"/>
    </source>
</evidence>
<comment type="similarity">
    <text evidence="1">Belongs to the NAPRTase family.</text>
</comment>
<protein>
    <recommendedName>
        <fullName evidence="7">Nicotinamide phosphoribosyltransferase</fullName>
        <ecNumber evidence="6">2.4.2.12</ecNumber>
    </recommendedName>
</protein>
<dbReference type="PIRSF" id="PIRSF005943">
    <property type="entry name" value="NMPRT"/>
    <property type="match status" value="1"/>
</dbReference>
<evidence type="ECO:0000259" key="10">
    <source>
        <dbReference type="Pfam" id="PF18127"/>
    </source>
</evidence>
<feature type="domain" description="Nicotinate/nicotinamide phosphoribosyltransferase" evidence="9">
    <location>
        <begin position="191"/>
        <end position="471"/>
    </location>
</feature>
<dbReference type="Pfam" id="PF04095">
    <property type="entry name" value="NAPRTase"/>
    <property type="match status" value="1"/>
</dbReference>
<proteinExistence type="inferred from homology"/>
<dbReference type="GO" id="GO:0047280">
    <property type="term" value="F:nicotinamide phosphoribosyltransferase activity"/>
    <property type="evidence" value="ECO:0007669"/>
    <property type="project" value="UniProtKB-EC"/>
</dbReference>
<evidence type="ECO:0000256" key="4">
    <source>
        <dbReference type="ARBA" id="ARBA00022679"/>
    </source>
</evidence>
<keyword evidence="2" id="KW-0662">Pyridine nucleotide biosynthesis</keyword>
<dbReference type="NCBIfam" id="NF006629">
    <property type="entry name" value="PRK09198.1"/>
    <property type="match status" value="1"/>
</dbReference>
<feature type="domain" description="Nicotinamide phosphoribosyltransferase N-terminal" evidence="10">
    <location>
        <begin position="17"/>
        <end position="79"/>
    </location>
</feature>
<dbReference type="RefSeq" id="WP_135057751.1">
    <property type="nucleotide sequence ID" value="NZ_JADGLC010000021.1"/>
</dbReference>
<dbReference type="Pfam" id="PF18127">
    <property type="entry name" value="NAMPT_N"/>
    <property type="match status" value="1"/>
</dbReference>
<dbReference type="EMBL" id="SPPA01000021">
    <property type="protein sequence ID" value="TFV08847.1"/>
    <property type="molecule type" value="Genomic_DNA"/>
</dbReference>
<dbReference type="OrthoDB" id="394882at2"/>
<dbReference type="PANTHER" id="PTHR43816:SF1">
    <property type="entry name" value="NICOTINAMIDE PHOSPHORIBOSYLTRANSFERASE"/>
    <property type="match status" value="1"/>
</dbReference>
<sequence>MPYFMPKLARATAIPSLLCDFYKVSHRLQYPQGTEIIYSTLTPRSNKLAPHLDRVVSFGFQAFIRKYLIDYFNDNFFARPQNEVVQEYRDFITATLNQQDSGDHIARLHALGYLPLRIKAIPEGKTVAIKVPVMTIENTHTDFYWLTNYLETLINVSMWQPMTSASIARRYRLTLTAFACQTCDNDDHVVFQSHDFSMRGMSSLESAETSGAGHLTAFLGTDTIPAIAYVAHYYGAEGLIGTSIPASEHSVMSAHGVDELPTFRYLMAAHPDTMLSIVADTTDFWRNICETLPRLKAEIMARPPNAKVIIRPDSGDSFAIICGDPQAETEHERKGLIECLWDIFGGTINQKGYKVLDAHIGAIYGDGVNFEKMVRILTGLKEKGFAASNIVFGVGSLTYQHNTRDTLGFATKATSMTINGQEKAIFKNPKTDNGLKKSQKGRVKVLSPDHYIDGLTAQADFSGDMLEVVFENGRLVQTTDFNQIRQRLACEWAV</sequence>
<evidence type="ECO:0000256" key="8">
    <source>
        <dbReference type="ARBA" id="ARBA00047835"/>
    </source>
</evidence>
<dbReference type="EC" id="2.4.2.12" evidence="6"/>
<dbReference type="Gene3D" id="3.20.20.70">
    <property type="entry name" value="Aldolase class I"/>
    <property type="match status" value="1"/>
</dbReference>
<comment type="caution">
    <text evidence="11">The sequence shown here is derived from an EMBL/GenBank/DDBJ whole genome shotgun (WGS) entry which is preliminary data.</text>
</comment>
<evidence type="ECO:0000256" key="5">
    <source>
        <dbReference type="ARBA" id="ARBA00035007"/>
    </source>
</evidence>